<proteinExistence type="inferred from homology"/>
<dbReference type="EC" id="5.1.3.15" evidence="4"/>
<sequence>MSASQKLGNTTFHGLDAVRLTLPDGSTAVISAFGAQALSWVPAGGGERLYLSPQANFGGSVPIRGGVPVIFPQFSERGPLPKHGFARTATWTLEEWREQPEAEEGGFACAVYSLTADDASRALWPHDFRAELTVALTRDRLDIELEVENPGSEPLEFTGGLHTYLRVKEVENVTLTGLHGSRRQLPGSQETKVETGPELMVDDEVDQVYLDVPRPLLLKDGRQALAIASEGFPDVVVWNPWEHRCASLKDMPANGFRHMLCVEAVAVGEPVVVAPGASWWGRQTLVTLDA</sequence>
<name>A0ABY0IR54_9RHOO</name>
<comment type="similarity">
    <text evidence="2 4">Belongs to the glucose-6-phosphate 1-epimerase family.</text>
</comment>
<evidence type="ECO:0000313" key="5">
    <source>
        <dbReference type="EMBL" id="RZT89587.1"/>
    </source>
</evidence>
<dbReference type="PIRSF" id="PIRSF016020">
    <property type="entry name" value="PHexose_mutarotase"/>
    <property type="match status" value="1"/>
</dbReference>
<evidence type="ECO:0000256" key="4">
    <source>
        <dbReference type="PIRNR" id="PIRNR016020"/>
    </source>
</evidence>
<dbReference type="Pfam" id="PF01263">
    <property type="entry name" value="Aldose_epim"/>
    <property type="match status" value="1"/>
</dbReference>
<keyword evidence="6" id="KW-1185">Reference proteome</keyword>
<keyword evidence="3 4" id="KW-0413">Isomerase</keyword>
<comment type="caution">
    <text evidence="5">The sequence shown here is derived from an EMBL/GenBank/DDBJ whole genome shotgun (WGS) entry which is preliminary data.</text>
</comment>
<dbReference type="SUPFAM" id="SSF74650">
    <property type="entry name" value="Galactose mutarotase-like"/>
    <property type="match status" value="1"/>
</dbReference>
<dbReference type="CDD" id="cd09020">
    <property type="entry name" value="D-hex-6-P-epi_like"/>
    <property type="match status" value="1"/>
</dbReference>
<dbReference type="Proteomes" id="UP000292136">
    <property type="component" value="Unassembled WGS sequence"/>
</dbReference>
<dbReference type="PANTHER" id="PTHR11122:SF13">
    <property type="entry name" value="GLUCOSE-6-PHOSPHATE 1-EPIMERASE"/>
    <property type="match status" value="1"/>
</dbReference>
<dbReference type="Gene3D" id="2.70.98.10">
    <property type="match status" value="1"/>
</dbReference>
<protein>
    <recommendedName>
        <fullName evidence="4">Putative glucose-6-phosphate 1-epimerase</fullName>
        <ecNumber evidence="4">5.1.3.15</ecNumber>
    </recommendedName>
</protein>
<evidence type="ECO:0000313" key="6">
    <source>
        <dbReference type="Proteomes" id="UP000292136"/>
    </source>
</evidence>
<comment type="catalytic activity">
    <reaction evidence="1">
        <text>alpha-D-glucose 6-phosphate = beta-D-glucose 6-phosphate</text>
        <dbReference type="Rhea" id="RHEA:16249"/>
        <dbReference type="ChEBI" id="CHEBI:58225"/>
        <dbReference type="ChEBI" id="CHEBI:58247"/>
        <dbReference type="EC" id="5.1.3.15"/>
    </reaction>
</comment>
<dbReference type="PANTHER" id="PTHR11122">
    <property type="entry name" value="APOSPORY-ASSOCIATED PROTEIN C-RELATED"/>
    <property type="match status" value="1"/>
</dbReference>
<evidence type="ECO:0000256" key="2">
    <source>
        <dbReference type="ARBA" id="ARBA00005866"/>
    </source>
</evidence>
<dbReference type="InterPro" id="IPR025532">
    <property type="entry name" value="G6P_1-epimerase"/>
</dbReference>
<dbReference type="EMBL" id="SHKM01000001">
    <property type="protein sequence ID" value="RZT89587.1"/>
    <property type="molecule type" value="Genomic_DNA"/>
</dbReference>
<accession>A0ABY0IR54</accession>
<gene>
    <name evidence="5" type="ORF">EV678_0377</name>
</gene>
<organism evidence="5 6">
    <name type="scientific">Azospira oryzae</name>
    <dbReference type="NCBI Taxonomy" id="146939"/>
    <lineage>
        <taxon>Bacteria</taxon>
        <taxon>Pseudomonadati</taxon>
        <taxon>Pseudomonadota</taxon>
        <taxon>Betaproteobacteria</taxon>
        <taxon>Rhodocyclales</taxon>
        <taxon>Rhodocyclaceae</taxon>
        <taxon>Azospira</taxon>
    </lineage>
</organism>
<dbReference type="InterPro" id="IPR008183">
    <property type="entry name" value="Aldose_1/G6P_1-epimerase"/>
</dbReference>
<dbReference type="InterPro" id="IPR011013">
    <property type="entry name" value="Gal_mutarotase_sf_dom"/>
</dbReference>
<evidence type="ECO:0000256" key="1">
    <source>
        <dbReference type="ARBA" id="ARBA00001096"/>
    </source>
</evidence>
<dbReference type="RefSeq" id="WP_130458314.1">
    <property type="nucleotide sequence ID" value="NZ_SHKM01000001.1"/>
</dbReference>
<evidence type="ECO:0000256" key="3">
    <source>
        <dbReference type="ARBA" id="ARBA00023235"/>
    </source>
</evidence>
<reference evidence="5 6" key="1">
    <citation type="submission" date="2019-02" db="EMBL/GenBank/DDBJ databases">
        <title>Genomic Encyclopedia of Type Strains, Phase IV (KMG-IV): sequencing the most valuable type-strain genomes for metagenomic binning, comparative biology and taxonomic classification.</title>
        <authorList>
            <person name="Goeker M."/>
        </authorList>
    </citation>
    <scope>NUCLEOTIDE SEQUENCE [LARGE SCALE GENOMIC DNA]</scope>
    <source>
        <strain evidence="5 6">DSM 21223</strain>
    </source>
</reference>
<dbReference type="InterPro" id="IPR014718">
    <property type="entry name" value="GH-type_carb-bd"/>
</dbReference>